<keyword evidence="4" id="KW-1185">Reference proteome</keyword>
<gene>
    <name evidence="3" type="ORF">VA596_37170</name>
</gene>
<sequence>MAPLPITTSAPSTLQQVTRLTLGAPGDLVTFPFNPGKVSVDRSAATQSAANLAGTSEDSVRQNVKLTIQLSELKLYGKECQATVQKLLSWTVPYADSTPRLDSLNIGQLARDFVGPLTQDLAERVTRGGSGSSDSASKSTGDASSGEAKVDFRLPVLTLLWGTALNHQVTLEKVGVTYDQISPAGTPVVATVDLKLREYSPTMPLTNPTSGGLPGRGQHTVIAGDDLVRIAHRTYGSPKAWRAVALANGLDDPLRLGPGRRLFLPSTAEMDPVETP</sequence>
<evidence type="ECO:0000313" key="3">
    <source>
        <dbReference type="EMBL" id="MEA5365212.1"/>
    </source>
</evidence>
<evidence type="ECO:0000259" key="2">
    <source>
        <dbReference type="PROSITE" id="PS51782"/>
    </source>
</evidence>
<comment type="caution">
    <text evidence="3">The sequence shown here is derived from an EMBL/GenBank/DDBJ whole genome shotgun (WGS) entry which is preliminary data.</text>
</comment>
<evidence type="ECO:0000256" key="1">
    <source>
        <dbReference type="SAM" id="MobiDB-lite"/>
    </source>
</evidence>
<evidence type="ECO:0000313" key="4">
    <source>
        <dbReference type="Proteomes" id="UP001304298"/>
    </source>
</evidence>
<organism evidence="3 4">
    <name type="scientific">Amycolatopsis heterodermiae</name>
    <dbReference type="NCBI Taxonomy" id="3110235"/>
    <lineage>
        <taxon>Bacteria</taxon>
        <taxon>Bacillati</taxon>
        <taxon>Actinomycetota</taxon>
        <taxon>Actinomycetes</taxon>
        <taxon>Pseudonocardiales</taxon>
        <taxon>Pseudonocardiaceae</taxon>
        <taxon>Amycolatopsis</taxon>
    </lineage>
</organism>
<dbReference type="EMBL" id="JAYFSI010000011">
    <property type="protein sequence ID" value="MEA5365212.1"/>
    <property type="molecule type" value="Genomic_DNA"/>
</dbReference>
<dbReference type="PROSITE" id="PS51782">
    <property type="entry name" value="LYSM"/>
    <property type="match status" value="1"/>
</dbReference>
<name>A0ABU5RG05_9PSEU</name>
<dbReference type="Proteomes" id="UP001304298">
    <property type="component" value="Unassembled WGS sequence"/>
</dbReference>
<reference evidence="3 4" key="1">
    <citation type="submission" date="2023-12" db="EMBL/GenBank/DDBJ databases">
        <title>Amycolatopsis sp. V23-08.</title>
        <authorList>
            <person name="Somphong A."/>
        </authorList>
    </citation>
    <scope>NUCLEOTIDE SEQUENCE [LARGE SCALE GENOMIC DNA]</scope>
    <source>
        <strain evidence="3 4">V23-08</strain>
    </source>
</reference>
<dbReference type="Gene3D" id="3.10.350.10">
    <property type="entry name" value="LysM domain"/>
    <property type="match status" value="1"/>
</dbReference>
<proteinExistence type="predicted"/>
<feature type="domain" description="LysM" evidence="2">
    <location>
        <begin position="217"/>
        <end position="264"/>
    </location>
</feature>
<dbReference type="InterPro" id="IPR018392">
    <property type="entry name" value="LysM"/>
</dbReference>
<feature type="region of interest" description="Disordered" evidence="1">
    <location>
        <begin position="125"/>
        <end position="146"/>
    </location>
</feature>
<dbReference type="RefSeq" id="WP_323333554.1">
    <property type="nucleotide sequence ID" value="NZ_JAYFSI010000011.1"/>
</dbReference>
<dbReference type="CDD" id="cd00118">
    <property type="entry name" value="LysM"/>
    <property type="match status" value="1"/>
</dbReference>
<accession>A0ABU5RG05</accession>
<feature type="compositionally biased region" description="Low complexity" evidence="1">
    <location>
        <begin position="132"/>
        <end position="146"/>
    </location>
</feature>
<protein>
    <recommendedName>
        <fullName evidence="2">LysM domain-containing protein</fullName>
    </recommendedName>
</protein>
<dbReference type="InterPro" id="IPR036779">
    <property type="entry name" value="LysM_dom_sf"/>
</dbReference>